<dbReference type="EMBL" id="BMAW01104664">
    <property type="protein sequence ID" value="GFT15717.1"/>
    <property type="molecule type" value="Genomic_DNA"/>
</dbReference>
<keyword evidence="2" id="KW-1185">Reference proteome</keyword>
<dbReference type="AlphaFoldDB" id="A0A8X6NHU4"/>
<organism evidence="1 2">
    <name type="scientific">Nephila pilipes</name>
    <name type="common">Giant wood spider</name>
    <name type="synonym">Nephila maculata</name>
    <dbReference type="NCBI Taxonomy" id="299642"/>
    <lineage>
        <taxon>Eukaryota</taxon>
        <taxon>Metazoa</taxon>
        <taxon>Ecdysozoa</taxon>
        <taxon>Arthropoda</taxon>
        <taxon>Chelicerata</taxon>
        <taxon>Arachnida</taxon>
        <taxon>Araneae</taxon>
        <taxon>Araneomorphae</taxon>
        <taxon>Entelegynae</taxon>
        <taxon>Araneoidea</taxon>
        <taxon>Nephilidae</taxon>
        <taxon>Nephila</taxon>
    </lineage>
</organism>
<proteinExistence type="predicted"/>
<evidence type="ECO:0000313" key="1">
    <source>
        <dbReference type="EMBL" id="GFT15717.1"/>
    </source>
</evidence>
<accession>A0A8X6NHU4</accession>
<evidence type="ECO:0000313" key="2">
    <source>
        <dbReference type="Proteomes" id="UP000887013"/>
    </source>
</evidence>
<dbReference type="OrthoDB" id="6431140at2759"/>
<protein>
    <submittedName>
        <fullName evidence="1">CCHC-type domain-containing protein</fullName>
    </submittedName>
</protein>
<comment type="caution">
    <text evidence="1">The sequence shown here is derived from an EMBL/GenBank/DDBJ whole genome shotgun (WGS) entry which is preliminary data.</text>
</comment>
<reference evidence="1" key="1">
    <citation type="submission" date="2020-08" db="EMBL/GenBank/DDBJ databases">
        <title>Multicomponent nature underlies the extraordinary mechanical properties of spider dragline silk.</title>
        <authorList>
            <person name="Kono N."/>
            <person name="Nakamura H."/>
            <person name="Mori M."/>
            <person name="Yoshida Y."/>
            <person name="Ohtoshi R."/>
            <person name="Malay A.D."/>
            <person name="Moran D.A.P."/>
            <person name="Tomita M."/>
            <person name="Numata K."/>
            <person name="Arakawa K."/>
        </authorList>
    </citation>
    <scope>NUCLEOTIDE SEQUENCE</scope>
</reference>
<name>A0A8X6NHU4_NEPPI</name>
<dbReference type="Proteomes" id="UP000887013">
    <property type="component" value="Unassembled WGS sequence"/>
</dbReference>
<gene>
    <name evidence="1" type="primary">X975_12745</name>
    <name evidence="1" type="ORF">NPIL_348761</name>
</gene>
<sequence length="479" mass="53679">MLFPLVESDLPEETLLAWERYRSKSCRSHDEENQNSKITTKTELDSILEFLQDEVQAEERIVLASQNFGFDTKPSYKSFKEKKAGNNKYKFGDTHQIASAADLLMSSKEQRQCIFCHNFHNSADCLKPTATGHDCAVLLDSGSAATSVFEYLVNKQRIERTNACISVKGLGSSESAVTPKYGSDKKYLQIDAFILNKIDLANYFFSCLSSEQIIKSVKEPIAQNTVFGWAVLGKRNIKVNASHQFNSYQISLSFDHSIVYPHASSPASRDNSNVVDNNINCTSKDENLIRRPARALDSSKNENSRGIEPAPIPSPKCALWYQNPKVIGLSSSHEKTDMPAQQNFSEGASTSSCLFSSSGACASCSNTSIGDAPFRLCLRFTIFDIKLIVSTTSVAASRNGAHPPVQRRVVLPCFMRCDSSFVDDIPVHTTRCLTTFCHHCRQQLFAYRMNTMFAYPIKRRLIKRRRPDSEEDTDEERKG</sequence>